<evidence type="ECO:0000256" key="2">
    <source>
        <dbReference type="ARBA" id="ARBA00023157"/>
    </source>
</evidence>
<proteinExistence type="inferred from homology"/>
<dbReference type="FunFam" id="2.60.110.10:FF:000003">
    <property type="entry name" value="Thaumatin I"/>
    <property type="match status" value="1"/>
</dbReference>
<keyword evidence="2 3" id="KW-1015">Disulfide bond</keyword>
<dbReference type="PRINTS" id="PR00347">
    <property type="entry name" value="THAUMATIN"/>
</dbReference>
<feature type="disulfide bond" evidence="3">
    <location>
        <begin position="160"/>
        <end position="211"/>
    </location>
</feature>
<keyword evidence="5" id="KW-1185">Reference proteome</keyword>
<feature type="disulfide bond" evidence="3">
    <location>
        <begin position="168"/>
        <end position="178"/>
    </location>
</feature>
<feature type="disulfide bond" evidence="3">
    <location>
        <begin position="102"/>
        <end position="108"/>
    </location>
</feature>
<dbReference type="PANTHER" id="PTHR31048">
    <property type="entry name" value="OS03G0233200 PROTEIN"/>
    <property type="match status" value="1"/>
</dbReference>
<feature type="disulfide bond" evidence="3">
    <location>
        <begin position="87"/>
        <end position="97"/>
    </location>
</feature>
<feature type="disulfide bond" evidence="3">
    <location>
        <begin position="192"/>
        <end position="198"/>
    </location>
</feature>
<reference evidence="4" key="2">
    <citation type="submission" date="2023-02" db="EMBL/GenBank/DDBJ databases">
        <authorList>
            <person name="Swenson N.G."/>
            <person name="Wegrzyn J.L."/>
            <person name="Mcevoy S.L."/>
        </authorList>
    </citation>
    <scope>NUCLEOTIDE SEQUENCE</scope>
    <source>
        <strain evidence="4">91603</strain>
        <tissue evidence="4">Leaf</tissue>
    </source>
</reference>
<accession>A0AAD5NHQ3</accession>
<comment type="similarity">
    <text evidence="1">Belongs to the thaumatin family.</text>
</comment>
<dbReference type="PROSITE" id="PS00316">
    <property type="entry name" value="THAUMATIN_1"/>
    <property type="match status" value="1"/>
</dbReference>
<comment type="caution">
    <text evidence="4">The sequence shown here is derived from an EMBL/GenBank/DDBJ whole genome shotgun (WGS) entry which is preliminary data.</text>
</comment>
<evidence type="ECO:0000256" key="3">
    <source>
        <dbReference type="PIRSR" id="PIRSR002703-1"/>
    </source>
</evidence>
<dbReference type="Proteomes" id="UP001064489">
    <property type="component" value="Chromosome 2"/>
</dbReference>
<dbReference type="PROSITE" id="PS51367">
    <property type="entry name" value="THAUMATIN_2"/>
    <property type="match status" value="1"/>
</dbReference>
<evidence type="ECO:0008006" key="6">
    <source>
        <dbReference type="Google" id="ProtNLM"/>
    </source>
</evidence>
<dbReference type="Gene3D" id="2.60.110.10">
    <property type="entry name" value="Thaumatin"/>
    <property type="match status" value="1"/>
</dbReference>
<dbReference type="AlphaFoldDB" id="A0AAD5NHQ3"/>
<reference evidence="4" key="1">
    <citation type="journal article" date="2022" name="Plant J.">
        <title>Strategies of tolerance reflected in two North American maple genomes.</title>
        <authorList>
            <person name="McEvoy S.L."/>
            <person name="Sezen U.U."/>
            <person name="Trouern-Trend A."/>
            <person name="McMahon S.M."/>
            <person name="Schaberg P.G."/>
            <person name="Yang J."/>
            <person name="Wegrzyn J.L."/>
            <person name="Swenson N.G."/>
        </authorList>
    </citation>
    <scope>NUCLEOTIDE SEQUENCE</scope>
    <source>
        <strain evidence="4">91603</strain>
    </source>
</reference>
<feature type="disulfide bond" evidence="3">
    <location>
        <begin position="38"/>
        <end position="239"/>
    </location>
</feature>
<evidence type="ECO:0000256" key="1">
    <source>
        <dbReference type="ARBA" id="ARBA00010607"/>
    </source>
</evidence>
<organism evidence="4 5">
    <name type="scientific">Acer negundo</name>
    <name type="common">Box elder</name>
    <dbReference type="NCBI Taxonomy" id="4023"/>
    <lineage>
        <taxon>Eukaryota</taxon>
        <taxon>Viridiplantae</taxon>
        <taxon>Streptophyta</taxon>
        <taxon>Embryophyta</taxon>
        <taxon>Tracheophyta</taxon>
        <taxon>Spermatophyta</taxon>
        <taxon>Magnoliopsida</taxon>
        <taxon>eudicotyledons</taxon>
        <taxon>Gunneridae</taxon>
        <taxon>Pentapetalae</taxon>
        <taxon>rosids</taxon>
        <taxon>malvids</taxon>
        <taxon>Sapindales</taxon>
        <taxon>Sapindaceae</taxon>
        <taxon>Hippocastanoideae</taxon>
        <taxon>Acereae</taxon>
        <taxon>Acer</taxon>
    </lineage>
</organism>
<name>A0AAD5NHQ3_ACENE</name>
<evidence type="ECO:0000313" key="4">
    <source>
        <dbReference type="EMBL" id="KAI9160915.1"/>
    </source>
</evidence>
<dbReference type="InterPro" id="IPR017949">
    <property type="entry name" value="Thaumatin_CS"/>
</dbReference>
<gene>
    <name evidence="4" type="ORF">LWI28_012777</name>
</gene>
<dbReference type="Pfam" id="PF00314">
    <property type="entry name" value="Thaumatin"/>
    <property type="match status" value="1"/>
</dbReference>
<feature type="disulfide bond" evidence="3">
    <location>
        <begin position="182"/>
        <end position="191"/>
    </location>
</feature>
<dbReference type="InterPro" id="IPR037176">
    <property type="entry name" value="Osmotin/thaumatin-like_sf"/>
</dbReference>
<protein>
    <recommendedName>
        <fullName evidence="6">Thaumatin-like protein</fullName>
    </recommendedName>
</protein>
<evidence type="ECO:0000313" key="5">
    <source>
        <dbReference type="Proteomes" id="UP001064489"/>
    </source>
</evidence>
<sequence>MISFKNLYFSSFVVNTLYLLSLKSDSIHAVTFTIHNNCTYTVWAAAVPGGGRELKHGQYWVVNIGRNYSQTGRNYSQTGRIWARTNCEFDTNGIGKCETGDCNGALYCVSNSKPPFTLAEYTFRQFNNMDSFDISLVDGFNVPLEFRGTSSECKKKVIKCTADINGLCPTELRHSGGCYHPCNIFKNNQFCCYGSSSCDPTAYSKSLKDLCPDVYTYPADHATSTFSCPNGIDYKVVFCPN</sequence>
<dbReference type="InterPro" id="IPR001938">
    <property type="entry name" value="Thaumatin"/>
</dbReference>
<dbReference type="SUPFAM" id="SSF49870">
    <property type="entry name" value="Osmotin, thaumatin-like protein"/>
    <property type="match status" value="1"/>
</dbReference>
<dbReference type="EMBL" id="JAJSOW010000106">
    <property type="protein sequence ID" value="KAI9160915.1"/>
    <property type="molecule type" value="Genomic_DNA"/>
</dbReference>
<dbReference type="PIRSF" id="PIRSF002703">
    <property type="entry name" value="Thaumatin"/>
    <property type="match status" value="1"/>
</dbReference>
<dbReference type="SMART" id="SM00205">
    <property type="entry name" value="THN"/>
    <property type="match status" value="1"/>
</dbReference>